<name>A0AAU7X637_9HYPH</name>
<evidence type="ECO:0008006" key="2">
    <source>
        <dbReference type="Google" id="ProtNLM"/>
    </source>
</evidence>
<dbReference type="KEGG" id="mflg:ABS361_12195"/>
<gene>
    <name evidence="1" type="ORF">ABS361_12195</name>
</gene>
<accession>A0AAU7X637</accession>
<proteinExistence type="predicted"/>
<evidence type="ECO:0000313" key="1">
    <source>
        <dbReference type="EMBL" id="XBY42876.1"/>
    </source>
</evidence>
<sequence length="98" mass="10834">MQSRIAIQAARDSKRLQISYNGFVRVVEVHTVGTTTAGNEGMRVWQVRGGSQSGETAGWKMLRFDEAGPMNILDEASEAPREGYKKGDKGFNVIVFEI</sequence>
<dbReference type="AlphaFoldDB" id="A0AAU7X637"/>
<reference evidence="1" key="1">
    <citation type="submission" date="2024-06" db="EMBL/GenBank/DDBJ databases">
        <title>Methylostella associata gen. nov., sp. nov., a novel Ancalomicrobiaceae-affiliated facultatively methylotrophic bacteria that feed on methanotrophs of the genus Methylococcus.</title>
        <authorList>
            <person name="Saltykova V."/>
            <person name="Danilova O.V."/>
            <person name="Oshkin I.Y."/>
            <person name="Belova S.E."/>
            <person name="Pimenov N.V."/>
            <person name="Dedysh S.N."/>
        </authorList>
    </citation>
    <scope>NUCLEOTIDE SEQUENCE</scope>
    <source>
        <strain evidence="1">S20</strain>
    </source>
</reference>
<protein>
    <recommendedName>
        <fullName evidence="2">WYL domain-containing protein</fullName>
    </recommendedName>
</protein>
<dbReference type="EMBL" id="CP158568">
    <property type="protein sequence ID" value="XBY42876.1"/>
    <property type="molecule type" value="Genomic_DNA"/>
</dbReference>
<dbReference type="RefSeq" id="WP_407047977.1">
    <property type="nucleotide sequence ID" value="NZ_CP158568.1"/>
</dbReference>
<organism evidence="1">
    <name type="scientific">Methyloraptor flagellatus</name>
    <dbReference type="NCBI Taxonomy" id="3162530"/>
    <lineage>
        <taxon>Bacteria</taxon>
        <taxon>Pseudomonadati</taxon>
        <taxon>Pseudomonadota</taxon>
        <taxon>Alphaproteobacteria</taxon>
        <taxon>Hyphomicrobiales</taxon>
        <taxon>Ancalomicrobiaceae</taxon>
        <taxon>Methyloraptor</taxon>
    </lineage>
</organism>